<dbReference type="EMBL" id="JACGWM010000938">
    <property type="protein sequence ID" value="KAL0295812.1"/>
    <property type="molecule type" value="Genomic_DNA"/>
</dbReference>
<dbReference type="InterPro" id="IPR040256">
    <property type="entry name" value="At4g02000-like"/>
</dbReference>
<dbReference type="PANTHER" id="PTHR31286:SF165">
    <property type="entry name" value="DUF4283 DOMAIN-CONTAINING PROTEIN"/>
    <property type="match status" value="1"/>
</dbReference>
<reference evidence="4" key="1">
    <citation type="submission" date="2020-06" db="EMBL/GenBank/DDBJ databases">
        <authorList>
            <person name="Li T."/>
            <person name="Hu X."/>
            <person name="Zhang T."/>
            <person name="Song X."/>
            <person name="Zhang H."/>
            <person name="Dai N."/>
            <person name="Sheng W."/>
            <person name="Hou X."/>
            <person name="Wei L."/>
        </authorList>
    </citation>
    <scope>NUCLEOTIDE SEQUENCE</scope>
    <source>
        <strain evidence="4">KEN8</strain>
        <tissue evidence="4">Leaf</tissue>
    </source>
</reference>
<dbReference type="GO" id="GO:0003676">
    <property type="term" value="F:nucleic acid binding"/>
    <property type="evidence" value="ECO:0007669"/>
    <property type="project" value="InterPro"/>
</dbReference>
<dbReference type="AlphaFoldDB" id="A0AAW2JN83"/>
<accession>A0AAW2JN83</accession>
<dbReference type="InterPro" id="IPR001878">
    <property type="entry name" value="Znf_CCHC"/>
</dbReference>
<evidence type="ECO:0000256" key="1">
    <source>
        <dbReference type="PROSITE-ProRule" id="PRU00047"/>
    </source>
</evidence>
<dbReference type="PANTHER" id="PTHR31286">
    <property type="entry name" value="GLYCINE-RICH CELL WALL STRUCTURAL PROTEIN 1.8-LIKE"/>
    <property type="match status" value="1"/>
</dbReference>
<dbReference type="GO" id="GO:0008270">
    <property type="term" value="F:zinc ion binding"/>
    <property type="evidence" value="ECO:0007669"/>
    <property type="project" value="UniProtKB-KW"/>
</dbReference>
<evidence type="ECO:0000256" key="2">
    <source>
        <dbReference type="SAM" id="MobiDB-lite"/>
    </source>
</evidence>
<organism evidence="4">
    <name type="scientific">Sesamum calycinum</name>
    <dbReference type="NCBI Taxonomy" id="2727403"/>
    <lineage>
        <taxon>Eukaryota</taxon>
        <taxon>Viridiplantae</taxon>
        <taxon>Streptophyta</taxon>
        <taxon>Embryophyta</taxon>
        <taxon>Tracheophyta</taxon>
        <taxon>Spermatophyta</taxon>
        <taxon>Magnoliopsida</taxon>
        <taxon>eudicotyledons</taxon>
        <taxon>Gunneridae</taxon>
        <taxon>Pentapetalae</taxon>
        <taxon>asterids</taxon>
        <taxon>lamiids</taxon>
        <taxon>Lamiales</taxon>
        <taxon>Pedaliaceae</taxon>
        <taxon>Sesamum</taxon>
    </lineage>
</organism>
<keyword evidence="1" id="KW-0862">Zinc</keyword>
<protein>
    <recommendedName>
        <fullName evidence="3">CCHC-type domain-containing protein</fullName>
    </recommendedName>
</protein>
<feature type="domain" description="CCHC-type" evidence="3">
    <location>
        <begin position="346"/>
        <end position="361"/>
    </location>
</feature>
<evidence type="ECO:0000313" key="4">
    <source>
        <dbReference type="EMBL" id="KAL0295812.1"/>
    </source>
</evidence>
<keyword evidence="1" id="KW-0479">Metal-binding</keyword>
<dbReference type="Pfam" id="PF14111">
    <property type="entry name" value="DUF4283"/>
    <property type="match status" value="1"/>
</dbReference>
<keyword evidence="1" id="KW-0863">Zinc-finger</keyword>
<feature type="compositionally biased region" description="Basic and acidic residues" evidence="2">
    <location>
        <begin position="398"/>
        <end position="418"/>
    </location>
</feature>
<dbReference type="InterPro" id="IPR025558">
    <property type="entry name" value="DUF4283"/>
</dbReference>
<feature type="region of interest" description="Disordered" evidence="2">
    <location>
        <begin position="380"/>
        <end position="425"/>
    </location>
</feature>
<evidence type="ECO:0000259" key="3">
    <source>
        <dbReference type="PROSITE" id="PS50158"/>
    </source>
</evidence>
<gene>
    <name evidence="4" type="ORF">Scaly_3086900</name>
</gene>
<dbReference type="PROSITE" id="PS50158">
    <property type="entry name" value="ZF_CCHC"/>
    <property type="match status" value="1"/>
</dbReference>
<proteinExistence type="predicted"/>
<reference evidence="4" key="2">
    <citation type="journal article" date="2024" name="Plant">
        <title>Genomic evolution and insights into agronomic trait innovations of Sesamum species.</title>
        <authorList>
            <person name="Miao H."/>
            <person name="Wang L."/>
            <person name="Qu L."/>
            <person name="Liu H."/>
            <person name="Sun Y."/>
            <person name="Le M."/>
            <person name="Wang Q."/>
            <person name="Wei S."/>
            <person name="Zheng Y."/>
            <person name="Lin W."/>
            <person name="Duan Y."/>
            <person name="Cao H."/>
            <person name="Xiong S."/>
            <person name="Wang X."/>
            <person name="Wei L."/>
            <person name="Li C."/>
            <person name="Ma Q."/>
            <person name="Ju M."/>
            <person name="Zhao R."/>
            <person name="Li G."/>
            <person name="Mu C."/>
            <person name="Tian Q."/>
            <person name="Mei H."/>
            <person name="Zhang T."/>
            <person name="Gao T."/>
            <person name="Zhang H."/>
        </authorList>
    </citation>
    <scope>NUCLEOTIDE SEQUENCE</scope>
    <source>
        <strain evidence="4">KEN8</strain>
    </source>
</reference>
<name>A0AAW2JN83_9LAMI</name>
<sequence length="425" mass="46343">MGGFPSPPATAIIPTSPEARNSPRACVAPPLTSTETAAAISSLPLISPVSGAPAVGISPATLPEFSVFPPRIWAAPPQQPAASAVLPLQPPVSWPPTPPMPSIGSSPATSPPDIFIGNVPLKPCSDPFVSDDKIAAAFHNSSRKTLTYIPPSVQNGEILVRPSIDMIREGSNRWNTTAVGYFLGKRPYFHHLNDFVRSIWPAVREVKATSNGFFFFQFKTVAAMEEVLEGGPWLYLGQPIVLQKWEPGMVLRKLKHTEVPVWIKLRHLPVELWTTDGLSTVASGIGRPLYPDAITRACTRLDFARVCVMLNVNSKLPKHIVIMMPNEHGGESACKVDVEYEWLPPKCTNCTSLGHATKECPLTKPVKPPVSIYVRKNQTPAPALRTSDPIPNPNPISEHPEATDDMVSNERPHQRTDKGNQIVYI</sequence>
<feature type="region of interest" description="Disordered" evidence="2">
    <location>
        <begin position="1"/>
        <end position="25"/>
    </location>
</feature>
<comment type="caution">
    <text evidence="4">The sequence shown here is derived from an EMBL/GenBank/DDBJ whole genome shotgun (WGS) entry which is preliminary data.</text>
</comment>